<dbReference type="Proteomes" id="UP000285780">
    <property type="component" value="Unassembled WGS sequence"/>
</dbReference>
<feature type="region of interest" description="Disordered" evidence="1">
    <location>
        <begin position="242"/>
        <end position="282"/>
    </location>
</feature>
<sequence length="289" mass="32486">MIKFKHLFYVAVVGTLLYACGSDSNSIIDNFDHEAQAVKDQDSIVKFLKAHYYKDAVDSIKPLIDGETALIDDVRLKSRVINEYDIDYTYYYFVKEEGISAKGNPSVVDSVLTTYRLSSLDSSNKLTKVQDLTRATWFNASQIAVRGWLHAFTHFVGGENATGNGPITYNGTGKGFFLLPSGLSYRNGGNLPNKSLLYIIDLYDIVEDTDHDQDGIPSIYEDIDGDGKPWNDDTDEDRVLNFLDSDDDDDGVLTKDEDKNGDGDPRNDFNDPNKPNVPDYLNRDIRVKY</sequence>
<keyword evidence="3" id="KW-1185">Reference proteome</keyword>
<dbReference type="EMBL" id="RAQM01000008">
    <property type="protein sequence ID" value="RKF03905.1"/>
    <property type="molecule type" value="Genomic_DNA"/>
</dbReference>
<accession>A0A420E1B0</accession>
<name>A0A420E1B0_9FLAO</name>
<reference evidence="2 3" key="1">
    <citation type="submission" date="2018-09" db="EMBL/GenBank/DDBJ databases">
        <title>Genomic Encyclopedia of Archaeal and Bacterial Type Strains, Phase II (KMG-II): from individual species to whole genera.</title>
        <authorList>
            <person name="Goeker M."/>
        </authorList>
    </citation>
    <scope>NUCLEOTIDE SEQUENCE [LARGE SCALE GENOMIC DNA]</scope>
    <source>
        <strain evidence="2 3">DSM 16505</strain>
    </source>
</reference>
<proteinExistence type="predicted"/>
<dbReference type="RefSeq" id="WP_120186763.1">
    <property type="nucleotide sequence ID" value="NZ_RAQM01000008.1"/>
</dbReference>
<organism evidence="2 3">
    <name type="scientific">Tenacibaculum lutimaris</name>
    <dbReference type="NCBI Taxonomy" id="285258"/>
    <lineage>
        <taxon>Bacteria</taxon>
        <taxon>Pseudomonadati</taxon>
        <taxon>Bacteroidota</taxon>
        <taxon>Flavobacteriia</taxon>
        <taxon>Flavobacteriales</taxon>
        <taxon>Flavobacteriaceae</taxon>
        <taxon>Tenacibaculum</taxon>
    </lineage>
</organism>
<dbReference type="PROSITE" id="PS51257">
    <property type="entry name" value="PROKAR_LIPOPROTEIN"/>
    <property type="match status" value="1"/>
</dbReference>
<feature type="compositionally biased region" description="Basic and acidic residues" evidence="1">
    <location>
        <begin position="252"/>
        <end position="271"/>
    </location>
</feature>
<gene>
    <name evidence="2" type="ORF">C8N26_1534</name>
</gene>
<evidence type="ECO:0000313" key="3">
    <source>
        <dbReference type="Proteomes" id="UP000285780"/>
    </source>
</evidence>
<evidence type="ECO:0000256" key="1">
    <source>
        <dbReference type="SAM" id="MobiDB-lite"/>
    </source>
</evidence>
<protein>
    <submittedName>
        <fullName evidence="2">Uncharacterized protein</fullName>
    </submittedName>
</protein>
<evidence type="ECO:0000313" key="2">
    <source>
        <dbReference type="EMBL" id="RKF03905.1"/>
    </source>
</evidence>
<comment type="caution">
    <text evidence="2">The sequence shown here is derived from an EMBL/GenBank/DDBJ whole genome shotgun (WGS) entry which is preliminary data.</text>
</comment>
<dbReference type="AlphaFoldDB" id="A0A420E1B0"/>